<dbReference type="EMBL" id="JAHMHR010000022">
    <property type="protein sequence ID" value="KAK1675329.1"/>
    <property type="molecule type" value="Genomic_DNA"/>
</dbReference>
<gene>
    <name evidence="1" type="ORF">BDP55DRAFT_162712</name>
</gene>
<evidence type="ECO:0000313" key="1">
    <source>
        <dbReference type="EMBL" id="KAK1675329.1"/>
    </source>
</evidence>
<proteinExistence type="predicted"/>
<dbReference type="GeneID" id="85450223"/>
<dbReference type="AlphaFoldDB" id="A0AAJ0ALB1"/>
<protein>
    <submittedName>
        <fullName evidence="1">Uncharacterized protein</fullName>
    </submittedName>
</protein>
<comment type="caution">
    <text evidence="1">The sequence shown here is derived from an EMBL/GenBank/DDBJ whole genome shotgun (WGS) entry which is preliminary data.</text>
</comment>
<sequence length="211" mass="23803">MSAEITPAILLSFSCSSTAAGMRDYRERRAARRVRCAVLLPIQSLLHTDRHHLERSGSVLRALSESSVYPHGSPFLGATRTSMLQAVKSGNRSRCFLIPRNLNESCSTPTCYPLVPQSLLARSYLVESHSAKVCFKAKSTGFFSQRTEQSYITRLPRQDEFAAKGPILPTSRSFWKSLMAFCSPSSIPYTYFWPKFQLLVLLKFIYYCAQP</sequence>
<keyword evidence="2" id="KW-1185">Reference proteome</keyword>
<evidence type="ECO:0000313" key="2">
    <source>
        <dbReference type="Proteomes" id="UP001224890"/>
    </source>
</evidence>
<organism evidence="1 2">
    <name type="scientific">Colletotrichum godetiae</name>
    <dbReference type="NCBI Taxonomy" id="1209918"/>
    <lineage>
        <taxon>Eukaryota</taxon>
        <taxon>Fungi</taxon>
        <taxon>Dikarya</taxon>
        <taxon>Ascomycota</taxon>
        <taxon>Pezizomycotina</taxon>
        <taxon>Sordariomycetes</taxon>
        <taxon>Hypocreomycetidae</taxon>
        <taxon>Glomerellales</taxon>
        <taxon>Glomerellaceae</taxon>
        <taxon>Colletotrichum</taxon>
        <taxon>Colletotrichum acutatum species complex</taxon>
    </lineage>
</organism>
<dbReference type="RefSeq" id="XP_060429332.1">
    <property type="nucleotide sequence ID" value="XM_060565697.1"/>
</dbReference>
<name>A0AAJ0ALB1_9PEZI</name>
<reference evidence="1" key="1">
    <citation type="submission" date="2021-06" db="EMBL/GenBank/DDBJ databases">
        <title>Comparative genomics, transcriptomics and evolutionary studies reveal genomic signatures of adaptation to plant cell wall in hemibiotrophic fungi.</title>
        <authorList>
            <consortium name="DOE Joint Genome Institute"/>
            <person name="Baroncelli R."/>
            <person name="Diaz J.F."/>
            <person name="Benocci T."/>
            <person name="Peng M."/>
            <person name="Battaglia E."/>
            <person name="Haridas S."/>
            <person name="Andreopoulos W."/>
            <person name="Labutti K."/>
            <person name="Pangilinan J."/>
            <person name="Floch G.L."/>
            <person name="Makela M.R."/>
            <person name="Henrissat B."/>
            <person name="Grigoriev I.V."/>
            <person name="Crouch J.A."/>
            <person name="De Vries R.P."/>
            <person name="Sukno S.A."/>
            <person name="Thon M.R."/>
        </authorList>
    </citation>
    <scope>NUCLEOTIDE SEQUENCE</scope>
    <source>
        <strain evidence="1">CBS 193.32</strain>
    </source>
</reference>
<dbReference type="Proteomes" id="UP001224890">
    <property type="component" value="Unassembled WGS sequence"/>
</dbReference>
<accession>A0AAJ0ALB1</accession>